<dbReference type="Pfam" id="PF04082">
    <property type="entry name" value="Fungal_trans"/>
    <property type="match status" value="1"/>
</dbReference>
<evidence type="ECO:0000313" key="10">
    <source>
        <dbReference type="EMBL" id="KAI9278635.1"/>
    </source>
</evidence>
<evidence type="ECO:0000313" key="11">
    <source>
        <dbReference type="Proteomes" id="UP001209540"/>
    </source>
</evidence>
<evidence type="ECO:0000256" key="4">
    <source>
        <dbReference type="ARBA" id="ARBA00023015"/>
    </source>
</evidence>
<keyword evidence="6" id="KW-0804">Transcription</keyword>
<keyword evidence="3" id="KW-0862">Zinc</keyword>
<dbReference type="SMART" id="SM00906">
    <property type="entry name" value="Fungal_trans"/>
    <property type="match status" value="1"/>
</dbReference>
<feature type="compositionally biased region" description="Low complexity" evidence="8">
    <location>
        <begin position="863"/>
        <end position="872"/>
    </location>
</feature>
<reference evidence="10" key="1">
    <citation type="journal article" date="2022" name="IScience">
        <title>Evolution of zygomycete secretomes and the origins of terrestrial fungal ecologies.</title>
        <authorList>
            <person name="Chang Y."/>
            <person name="Wang Y."/>
            <person name="Mondo S."/>
            <person name="Ahrendt S."/>
            <person name="Andreopoulos W."/>
            <person name="Barry K."/>
            <person name="Beard J."/>
            <person name="Benny G.L."/>
            <person name="Blankenship S."/>
            <person name="Bonito G."/>
            <person name="Cuomo C."/>
            <person name="Desiro A."/>
            <person name="Gervers K.A."/>
            <person name="Hundley H."/>
            <person name="Kuo A."/>
            <person name="LaButti K."/>
            <person name="Lang B.F."/>
            <person name="Lipzen A."/>
            <person name="O'Donnell K."/>
            <person name="Pangilinan J."/>
            <person name="Reynolds N."/>
            <person name="Sandor L."/>
            <person name="Smith M.E."/>
            <person name="Tsang A."/>
            <person name="Grigoriev I.V."/>
            <person name="Stajich J.E."/>
            <person name="Spatafora J.W."/>
        </authorList>
    </citation>
    <scope>NUCLEOTIDE SEQUENCE</scope>
    <source>
        <strain evidence="10">RSA 2281</strain>
    </source>
</reference>
<dbReference type="InterPro" id="IPR001138">
    <property type="entry name" value="Zn2Cys6_DnaBD"/>
</dbReference>
<comment type="caution">
    <text evidence="10">The sequence shown here is derived from an EMBL/GenBank/DDBJ whole genome shotgun (WGS) entry which is preliminary data.</text>
</comment>
<feature type="compositionally biased region" description="Low complexity" evidence="8">
    <location>
        <begin position="297"/>
        <end position="317"/>
    </location>
</feature>
<feature type="region of interest" description="Disordered" evidence="8">
    <location>
        <begin position="858"/>
        <end position="880"/>
    </location>
</feature>
<dbReference type="Pfam" id="PF00172">
    <property type="entry name" value="Zn_clus"/>
    <property type="match status" value="1"/>
</dbReference>
<dbReference type="PROSITE" id="PS00463">
    <property type="entry name" value="ZN2_CY6_FUNGAL_1"/>
    <property type="match status" value="1"/>
</dbReference>
<feature type="compositionally biased region" description="Low complexity" evidence="8">
    <location>
        <begin position="124"/>
        <end position="136"/>
    </location>
</feature>
<feature type="compositionally biased region" description="Low complexity" evidence="8">
    <location>
        <begin position="75"/>
        <end position="86"/>
    </location>
</feature>
<dbReference type="EMBL" id="JAIXMP010000001">
    <property type="protein sequence ID" value="KAI9278635.1"/>
    <property type="molecule type" value="Genomic_DNA"/>
</dbReference>
<feature type="region of interest" description="Disordered" evidence="8">
    <location>
        <begin position="259"/>
        <end position="329"/>
    </location>
</feature>
<feature type="domain" description="Zn(2)-C6 fungal-type" evidence="9">
    <location>
        <begin position="197"/>
        <end position="228"/>
    </location>
</feature>
<feature type="compositionally biased region" description="Low complexity" evidence="8">
    <location>
        <begin position="144"/>
        <end position="171"/>
    </location>
</feature>
<keyword evidence="11" id="KW-1185">Reference proteome</keyword>
<feature type="compositionally biased region" description="Polar residues" evidence="8">
    <location>
        <begin position="1"/>
        <end position="19"/>
    </location>
</feature>
<feature type="compositionally biased region" description="Polar residues" evidence="8">
    <location>
        <begin position="281"/>
        <end position="296"/>
    </location>
</feature>
<sequence>MSKNEPNHSTNYGQSTLEPTPQFIKFTSTPTTNSSNNTTATTSSTTPTTTSTAPPAQQPAPSAFWRNPVYPLPPTSQATATSNNTSIPRLRQLQPTSPNSDKEDLFKRSESTMYPPGYPPLNRPPMEQQHLQQQQHPHPHSHHQQQVPHAQQSPHSSQIPQHGGPSTTPVAAGPPPSSSTGQSTAGAGGRRTRITRACDTCRRKKIKCDVDAVFPCTTCRQYDWECTFNDTAKKRGPPKGYIESLETRLKKMEKLLEQMQSGGEEGASGQKRKRSSDEGDSVSTNPSDNQSHQGSLSPAPASAAASSSSVTDNSSNKNKNDVDNGDKVMRYHGSSSGYYLMRNVIPSAQGHNTSIIAASQPLDEDGERGQSNENGGASGLKKVDVFDDDIVLVRDSDDATRETMEHGEEVVPRKVIETLVHCYFDIPNTTLPILNKEEYLDAFEERNTPPPQTLLTYAICSYACFLISSDHSVFKEAGMSSEQVFHTLVERAAQLIRRDYLIPRISTIKALVILCSLPTYSTSSYRNWILAGMAVRMAQDVGLHRTVKTDQMSKEHVEARKRLWYSVYVTDRWCCAVMGRPLAISDSDCDVDLPEMKGSHGEDYDIFVNFVKLSSILGELLRRIYSPKAKAAGYRGVAMEQTMAHFQRMLMEWFDQLPDDCRISEQDLVAIRKNPEQFAGTKKLDQGGPLTICYHSVTVLLNRPFILLENESSNEGESTTYADASRRCMEAAKLVIDIACLVPSASTSRFGWNFAVYSVFQATLIHVYNCTSNKPEVAKTSQQYAHISMEECLPAVMKDIPYKPPIIPFIEKLIALLGTDSNNKNTEDKRADSAGTDASDQVAPNASPMSLQQMISADPNAPTTTTETTQSTMAAGGGTNDQWTYPSSQATWQQLFSSAGAPFTADSSTGYDLQGILYYGNQPSDPNFYMQ</sequence>
<protein>
    <submittedName>
        <fullName evidence="10">Fungal-specific transcription factor domain-containing protein</fullName>
    </submittedName>
</protein>
<dbReference type="PANTHER" id="PTHR31313">
    <property type="entry name" value="TY1 ENHANCER ACTIVATOR"/>
    <property type="match status" value="1"/>
</dbReference>
<feature type="compositionally biased region" description="Low complexity" evidence="8">
    <location>
        <begin position="27"/>
        <end position="63"/>
    </location>
</feature>
<keyword evidence="2" id="KW-0479">Metal-binding</keyword>
<dbReference type="GO" id="GO:0003677">
    <property type="term" value="F:DNA binding"/>
    <property type="evidence" value="ECO:0007669"/>
    <property type="project" value="UniProtKB-KW"/>
</dbReference>
<dbReference type="SMART" id="SM00066">
    <property type="entry name" value="GAL4"/>
    <property type="match status" value="1"/>
</dbReference>
<dbReference type="InterPro" id="IPR036864">
    <property type="entry name" value="Zn2-C6_fun-type_DNA-bd_sf"/>
</dbReference>
<gene>
    <name evidence="10" type="ORF">BDA99DRAFT_492689</name>
</gene>
<keyword evidence="4" id="KW-0805">Transcription regulation</keyword>
<dbReference type="CDD" id="cd00067">
    <property type="entry name" value="GAL4"/>
    <property type="match status" value="1"/>
</dbReference>
<accession>A0AAD5KRS1</accession>
<reference evidence="10" key="2">
    <citation type="submission" date="2023-02" db="EMBL/GenBank/DDBJ databases">
        <authorList>
            <consortium name="DOE Joint Genome Institute"/>
            <person name="Mondo S.J."/>
            <person name="Chang Y."/>
            <person name="Wang Y."/>
            <person name="Ahrendt S."/>
            <person name="Andreopoulos W."/>
            <person name="Barry K."/>
            <person name="Beard J."/>
            <person name="Benny G.L."/>
            <person name="Blankenship S."/>
            <person name="Bonito G."/>
            <person name="Cuomo C."/>
            <person name="Desiro A."/>
            <person name="Gervers K.A."/>
            <person name="Hundley H."/>
            <person name="Kuo A."/>
            <person name="LaButti K."/>
            <person name="Lang B.F."/>
            <person name="Lipzen A."/>
            <person name="O'Donnell K."/>
            <person name="Pangilinan J."/>
            <person name="Reynolds N."/>
            <person name="Sandor L."/>
            <person name="Smith M.W."/>
            <person name="Tsang A."/>
            <person name="Grigoriev I.V."/>
            <person name="Stajich J.E."/>
            <person name="Spatafora J.W."/>
        </authorList>
    </citation>
    <scope>NUCLEOTIDE SEQUENCE</scope>
    <source>
        <strain evidence="10">RSA 2281</strain>
    </source>
</reference>
<dbReference type="SUPFAM" id="SSF57701">
    <property type="entry name" value="Zn2/Cys6 DNA-binding domain"/>
    <property type="match status" value="1"/>
</dbReference>
<dbReference type="PANTHER" id="PTHR31313:SF81">
    <property type="entry name" value="TY1 ENHANCER ACTIVATOR"/>
    <property type="match status" value="1"/>
</dbReference>
<evidence type="ECO:0000256" key="7">
    <source>
        <dbReference type="ARBA" id="ARBA00023242"/>
    </source>
</evidence>
<proteinExistence type="predicted"/>
<feature type="region of interest" description="Disordered" evidence="8">
    <location>
        <begin position="1"/>
        <end position="191"/>
    </location>
</feature>
<feature type="region of interest" description="Disordered" evidence="8">
    <location>
        <begin position="361"/>
        <end position="380"/>
    </location>
</feature>
<dbReference type="GO" id="GO:0000981">
    <property type="term" value="F:DNA-binding transcription factor activity, RNA polymerase II-specific"/>
    <property type="evidence" value="ECO:0007669"/>
    <property type="project" value="InterPro"/>
</dbReference>
<keyword evidence="5" id="KW-0238">DNA-binding</keyword>
<evidence type="ECO:0000256" key="6">
    <source>
        <dbReference type="ARBA" id="ARBA00023163"/>
    </source>
</evidence>
<dbReference type="GO" id="GO:0006351">
    <property type="term" value="P:DNA-templated transcription"/>
    <property type="evidence" value="ECO:0007669"/>
    <property type="project" value="InterPro"/>
</dbReference>
<dbReference type="AlphaFoldDB" id="A0AAD5KRS1"/>
<dbReference type="Proteomes" id="UP001209540">
    <property type="component" value="Unassembled WGS sequence"/>
</dbReference>
<name>A0AAD5KRS1_9FUNG</name>
<feature type="compositionally biased region" description="Basic and acidic residues" evidence="8">
    <location>
        <begin position="100"/>
        <end position="110"/>
    </location>
</feature>
<evidence type="ECO:0000256" key="1">
    <source>
        <dbReference type="ARBA" id="ARBA00004123"/>
    </source>
</evidence>
<dbReference type="CDD" id="cd12148">
    <property type="entry name" value="fungal_TF_MHR"/>
    <property type="match status" value="1"/>
</dbReference>
<evidence type="ECO:0000256" key="3">
    <source>
        <dbReference type="ARBA" id="ARBA00022833"/>
    </source>
</evidence>
<keyword evidence="7" id="KW-0539">Nucleus</keyword>
<dbReference type="InterPro" id="IPR051615">
    <property type="entry name" value="Transcr_Regulatory_Elem"/>
</dbReference>
<feature type="compositionally biased region" description="Basic and acidic residues" evidence="8">
    <location>
        <begin position="318"/>
        <end position="329"/>
    </location>
</feature>
<organism evidence="10 11">
    <name type="scientific">Phascolomyces articulosus</name>
    <dbReference type="NCBI Taxonomy" id="60185"/>
    <lineage>
        <taxon>Eukaryota</taxon>
        <taxon>Fungi</taxon>
        <taxon>Fungi incertae sedis</taxon>
        <taxon>Mucoromycota</taxon>
        <taxon>Mucoromycotina</taxon>
        <taxon>Mucoromycetes</taxon>
        <taxon>Mucorales</taxon>
        <taxon>Lichtheimiaceae</taxon>
        <taxon>Phascolomyces</taxon>
    </lineage>
</organism>
<dbReference type="Gene3D" id="4.10.240.10">
    <property type="entry name" value="Zn(2)-C6 fungal-type DNA-binding domain"/>
    <property type="match status" value="1"/>
</dbReference>
<evidence type="ECO:0000256" key="5">
    <source>
        <dbReference type="ARBA" id="ARBA00023125"/>
    </source>
</evidence>
<feature type="region of interest" description="Disordered" evidence="8">
    <location>
        <begin position="824"/>
        <end position="844"/>
    </location>
</feature>
<evidence type="ECO:0000256" key="2">
    <source>
        <dbReference type="ARBA" id="ARBA00022723"/>
    </source>
</evidence>
<dbReference type="GO" id="GO:0005634">
    <property type="term" value="C:nucleus"/>
    <property type="evidence" value="ECO:0007669"/>
    <property type="project" value="UniProtKB-SubCell"/>
</dbReference>
<evidence type="ECO:0000259" key="9">
    <source>
        <dbReference type="PROSITE" id="PS50048"/>
    </source>
</evidence>
<evidence type="ECO:0000256" key="8">
    <source>
        <dbReference type="SAM" id="MobiDB-lite"/>
    </source>
</evidence>
<comment type="subcellular location">
    <subcellularLocation>
        <location evidence="1">Nucleus</location>
    </subcellularLocation>
</comment>
<dbReference type="InterPro" id="IPR007219">
    <property type="entry name" value="XnlR_reg_dom"/>
</dbReference>
<dbReference type="PROSITE" id="PS50048">
    <property type="entry name" value="ZN2_CY6_FUNGAL_2"/>
    <property type="match status" value="1"/>
</dbReference>
<dbReference type="GO" id="GO:0008270">
    <property type="term" value="F:zinc ion binding"/>
    <property type="evidence" value="ECO:0007669"/>
    <property type="project" value="InterPro"/>
</dbReference>